<comment type="caution">
    <text evidence="3">The sequence shown here is derived from an EMBL/GenBank/DDBJ whole genome shotgun (WGS) entry which is preliminary data.</text>
</comment>
<protein>
    <submittedName>
        <fullName evidence="3">5070_t:CDS:1</fullName>
    </submittedName>
</protein>
<evidence type="ECO:0000256" key="1">
    <source>
        <dbReference type="SAM" id="MobiDB-lite"/>
    </source>
</evidence>
<dbReference type="AlphaFoldDB" id="A0A9N9KH00"/>
<gene>
    <name evidence="3" type="ORF">CPELLU_LOCUS20377</name>
</gene>
<feature type="compositionally biased region" description="Basic residues" evidence="1">
    <location>
        <begin position="62"/>
        <end position="77"/>
    </location>
</feature>
<feature type="non-terminal residue" evidence="3">
    <location>
        <position position="1"/>
    </location>
</feature>
<feature type="region of interest" description="Disordered" evidence="1">
    <location>
        <begin position="46"/>
        <end position="88"/>
    </location>
</feature>
<organism evidence="3 4">
    <name type="scientific">Cetraspora pellucida</name>
    <dbReference type="NCBI Taxonomy" id="1433469"/>
    <lineage>
        <taxon>Eukaryota</taxon>
        <taxon>Fungi</taxon>
        <taxon>Fungi incertae sedis</taxon>
        <taxon>Mucoromycota</taxon>
        <taxon>Glomeromycotina</taxon>
        <taxon>Glomeromycetes</taxon>
        <taxon>Diversisporales</taxon>
        <taxon>Gigasporaceae</taxon>
        <taxon>Cetraspora</taxon>
    </lineage>
</organism>
<proteinExistence type="predicted"/>
<accession>A0A9N9KH00</accession>
<evidence type="ECO:0000313" key="3">
    <source>
        <dbReference type="EMBL" id="CAG8828235.1"/>
    </source>
</evidence>
<reference evidence="3" key="1">
    <citation type="submission" date="2021-06" db="EMBL/GenBank/DDBJ databases">
        <authorList>
            <person name="Kallberg Y."/>
            <person name="Tangrot J."/>
            <person name="Rosling A."/>
        </authorList>
    </citation>
    <scope>NUCLEOTIDE SEQUENCE</scope>
    <source>
        <strain evidence="3">FL966</strain>
    </source>
</reference>
<keyword evidence="4" id="KW-1185">Reference proteome</keyword>
<evidence type="ECO:0000259" key="2">
    <source>
        <dbReference type="Pfam" id="PF13843"/>
    </source>
</evidence>
<feature type="domain" description="PiggyBac transposable element-derived protein" evidence="2">
    <location>
        <begin position="122"/>
        <end position="190"/>
    </location>
</feature>
<evidence type="ECO:0000313" key="4">
    <source>
        <dbReference type="Proteomes" id="UP000789759"/>
    </source>
</evidence>
<feature type="compositionally biased region" description="Acidic residues" evidence="1">
    <location>
        <begin position="46"/>
        <end position="56"/>
    </location>
</feature>
<sequence>ENMSADIEDDDSYTFELTQIVTRLENAIENEINDLMNDDTIDEFENETDGETETEIETTNNRNKKKTKVNKNSRTKKNNNTSQSSNLFDLPLPPLFQKLQHTKPYHYSQIKLSDKFGIDLQLNMIVENTNYYAVAKSAGKGHEWVSLTTEELLIWLALIIYMGVFKLPSREDYWKMDWKYPQHKITKYMTL</sequence>
<dbReference type="Pfam" id="PF13843">
    <property type="entry name" value="DDE_Tnp_1_7"/>
    <property type="match status" value="1"/>
</dbReference>
<dbReference type="OrthoDB" id="2432418at2759"/>
<name>A0A9N9KH00_9GLOM</name>
<dbReference type="EMBL" id="CAJVQA010060282">
    <property type="protein sequence ID" value="CAG8828235.1"/>
    <property type="molecule type" value="Genomic_DNA"/>
</dbReference>
<dbReference type="InterPro" id="IPR029526">
    <property type="entry name" value="PGBD"/>
</dbReference>
<dbReference type="Proteomes" id="UP000789759">
    <property type="component" value="Unassembled WGS sequence"/>
</dbReference>
<feature type="non-terminal residue" evidence="3">
    <location>
        <position position="191"/>
    </location>
</feature>